<evidence type="ECO:0000256" key="1">
    <source>
        <dbReference type="SAM" id="MobiDB-lite"/>
    </source>
</evidence>
<reference evidence="3 4" key="1">
    <citation type="submission" date="2020-11" db="EMBL/GenBank/DDBJ databases">
        <authorList>
            <person name="Wallbank WR R."/>
            <person name="Pardo Diaz C."/>
            <person name="Kozak K."/>
            <person name="Martin S."/>
            <person name="Jiggins C."/>
            <person name="Moest M."/>
            <person name="Warren A I."/>
            <person name="Generalovic N T."/>
            <person name="Byers J.R.P. K."/>
            <person name="Montejo-Kovacevich G."/>
            <person name="Yen C E."/>
        </authorList>
    </citation>
    <scope>NUCLEOTIDE SEQUENCE [LARGE SCALE GENOMIC DNA]</scope>
</reference>
<proteinExistence type="predicted"/>
<dbReference type="CDD" id="cd12083">
    <property type="entry name" value="DD_cGKI"/>
    <property type="match status" value="1"/>
</dbReference>
<dbReference type="Gene3D" id="2.60.120.10">
    <property type="entry name" value="Jelly Rolls"/>
    <property type="match status" value="1"/>
</dbReference>
<dbReference type="Proteomes" id="UP000594454">
    <property type="component" value="Chromosome 1"/>
</dbReference>
<gene>
    <name evidence="3" type="ORF">HERILL_LOCUS2325</name>
</gene>
<accession>A0A7R8UE26</accession>
<feature type="domain" description="Cyclic nucleotide-binding" evidence="2">
    <location>
        <begin position="240"/>
        <end position="281"/>
    </location>
</feature>
<protein>
    <recommendedName>
        <fullName evidence="2">Cyclic nucleotide-binding domain-containing protein</fullName>
    </recommendedName>
</protein>
<dbReference type="InParanoid" id="A0A7R8UE26"/>
<feature type="compositionally biased region" description="Basic and acidic residues" evidence="1">
    <location>
        <begin position="92"/>
        <end position="103"/>
    </location>
</feature>
<dbReference type="InterPro" id="IPR014710">
    <property type="entry name" value="RmlC-like_jellyroll"/>
</dbReference>
<feature type="compositionally biased region" description="Polar residues" evidence="1">
    <location>
        <begin position="69"/>
        <end position="78"/>
    </location>
</feature>
<evidence type="ECO:0000313" key="4">
    <source>
        <dbReference type="Proteomes" id="UP000594454"/>
    </source>
</evidence>
<dbReference type="SUPFAM" id="SSF51206">
    <property type="entry name" value="cAMP-binding domain-like"/>
    <property type="match status" value="1"/>
</dbReference>
<dbReference type="InterPro" id="IPR000595">
    <property type="entry name" value="cNMP-bd_dom"/>
</dbReference>
<evidence type="ECO:0000259" key="2">
    <source>
        <dbReference type="PROSITE" id="PS50042"/>
    </source>
</evidence>
<feature type="region of interest" description="Disordered" evidence="1">
    <location>
        <begin position="46"/>
        <end position="103"/>
    </location>
</feature>
<dbReference type="OrthoDB" id="63267at2759"/>
<dbReference type="AlphaFoldDB" id="A0A7R8UE26"/>
<dbReference type="PROSITE" id="PS50042">
    <property type="entry name" value="CNMP_BINDING_3"/>
    <property type="match status" value="1"/>
</dbReference>
<sequence>MMDSRSTNHSHLDRKTLDDVVTTLRKEVKSLREMLKDKTEELIAAEKEIRDRDITSGGARSHSGGKCDNNVNNGGSKDNINRDAESYTNGHNGKDSDSDGSREDEIYRLERELRERDIIIKELNQKIIRLSDNLTYVQRQSLEKDDKIIDLQNEIDKFRQVVRPLTQAMLDRKRSESFDDWSPGVENTRVFTLAEPRIKRQAISAEPLSAMAGIEGELIKIPKSQLSRDLIKSAILDNDFMKNLDMTQIREIVDCMYPVKYAAKSLIIKEGDVGSIVYVMEGISFVKLDLISSKNEFIGRSPMDSSTNNY</sequence>
<dbReference type="EMBL" id="LR899009">
    <property type="protein sequence ID" value="CAD7079091.1"/>
    <property type="molecule type" value="Genomic_DNA"/>
</dbReference>
<dbReference type="InterPro" id="IPR018490">
    <property type="entry name" value="cNMP-bd_dom_sf"/>
</dbReference>
<keyword evidence="4" id="KW-1185">Reference proteome</keyword>
<organism evidence="3 4">
    <name type="scientific">Hermetia illucens</name>
    <name type="common">Black soldier fly</name>
    <dbReference type="NCBI Taxonomy" id="343691"/>
    <lineage>
        <taxon>Eukaryota</taxon>
        <taxon>Metazoa</taxon>
        <taxon>Ecdysozoa</taxon>
        <taxon>Arthropoda</taxon>
        <taxon>Hexapoda</taxon>
        <taxon>Insecta</taxon>
        <taxon>Pterygota</taxon>
        <taxon>Neoptera</taxon>
        <taxon>Endopterygota</taxon>
        <taxon>Diptera</taxon>
        <taxon>Brachycera</taxon>
        <taxon>Stratiomyomorpha</taxon>
        <taxon>Stratiomyidae</taxon>
        <taxon>Hermetiinae</taxon>
        <taxon>Hermetia</taxon>
    </lineage>
</organism>
<dbReference type="Gene3D" id="1.20.5.170">
    <property type="match status" value="1"/>
</dbReference>
<name>A0A7R8UE26_HERIL</name>
<evidence type="ECO:0000313" key="3">
    <source>
        <dbReference type="EMBL" id="CAD7079091.1"/>
    </source>
</evidence>